<sequence>LKQIGFSRPQIAKYVSSNPFFLTHSLKAQTIPSFDYLKTFLITNENVAIILRRSTWILNSNHQKLALSKATWEAKMEIFRSYGFSENELISMFRNSPKFMRISEKKLKSGLYFFINKLELEPSYLVKYASLLTCSLEKRLIPRWTLLQGLLSKGLLIRNKVSIGSSLSS</sequence>
<evidence type="ECO:0000256" key="3">
    <source>
        <dbReference type="ARBA" id="ARBA00022946"/>
    </source>
</evidence>
<comment type="similarity">
    <text evidence="1">Belongs to the mTERF family.</text>
</comment>
<comment type="caution">
    <text evidence="4">The sequence shown here is derived from an EMBL/GenBank/DDBJ whole genome shotgun (WGS) entry which is preliminary data.</text>
</comment>
<evidence type="ECO:0000256" key="2">
    <source>
        <dbReference type="ARBA" id="ARBA00022472"/>
    </source>
</evidence>
<reference evidence="4 5" key="1">
    <citation type="journal article" date="2020" name="IScience">
        <title>Genome Sequencing of the Endangered Kingdonia uniflora (Circaeasteraceae, Ranunculales) Reveals Potential Mechanisms of Evolutionary Specialization.</title>
        <authorList>
            <person name="Sun Y."/>
            <person name="Deng T."/>
            <person name="Zhang A."/>
            <person name="Moore M.J."/>
            <person name="Landis J.B."/>
            <person name="Lin N."/>
            <person name="Zhang H."/>
            <person name="Zhang X."/>
            <person name="Huang J."/>
            <person name="Zhang X."/>
            <person name="Sun H."/>
            <person name="Wang H."/>
        </authorList>
    </citation>
    <scope>NUCLEOTIDE SEQUENCE [LARGE SCALE GENOMIC DNA]</scope>
    <source>
        <strain evidence="4">TB1705</strain>
        <tissue evidence="4">Leaf</tissue>
    </source>
</reference>
<dbReference type="PANTHER" id="PTHR13068:SF236">
    <property type="entry name" value="OS02G0749800 PROTEIN"/>
    <property type="match status" value="1"/>
</dbReference>
<evidence type="ECO:0000256" key="1">
    <source>
        <dbReference type="ARBA" id="ARBA00007692"/>
    </source>
</evidence>
<keyword evidence="3" id="KW-0809">Transit peptide</keyword>
<gene>
    <name evidence="4" type="ORF">GIB67_020412</name>
</gene>
<dbReference type="EMBL" id="JACGCM010001195">
    <property type="protein sequence ID" value="KAF6159216.1"/>
    <property type="molecule type" value="Genomic_DNA"/>
</dbReference>
<protein>
    <submittedName>
        <fullName evidence="4">Uncharacterized protein</fullName>
    </submittedName>
</protein>
<feature type="non-terminal residue" evidence="4">
    <location>
        <position position="169"/>
    </location>
</feature>
<organism evidence="4 5">
    <name type="scientific">Kingdonia uniflora</name>
    <dbReference type="NCBI Taxonomy" id="39325"/>
    <lineage>
        <taxon>Eukaryota</taxon>
        <taxon>Viridiplantae</taxon>
        <taxon>Streptophyta</taxon>
        <taxon>Embryophyta</taxon>
        <taxon>Tracheophyta</taxon>
        <taxon>Spermatophyta</taxon>
        <taxon>Magnoliopsida</taxon>
        <taxon>Ranunculales</taxon>
        <taxon>Circaeasteraceae</taxon>
        <taxon>Kingdonia</taxon>
    </lineage>
</organism>
<name>A0A7J7MWG2_9MAGN</name>
<evidence type="ECO:0000313" key="4">
    <source>
        <dbReference type="EMBL" id="KAF6159216.1"/>
    </source>
</evidence>
<keyword evidence="2" id="KW-0804">Transcription</keyword>
<feature type="non-terminal residue" evidence="4">
    <location>
        <position position="1"/>
    </location>
</feature>
<dbReference type="PANTHER" id="PTHR13068">
    <property type="entry name" value="CGI-12 PROTEIN-RELATED"/>
    <property type="match status" value="1"/>
</dbReference>
<dbReference type="OrthoDB" id="637682at2759"/>
<dbReference type="InterPro" id="IPR003690">
    <property type="entry name" value="MTERF"/>
</dbReference>
<dbReference type="GO" id="GO:0003676">
    <property type="term" value="F:nucleic acid binding"/>
    <property type="evidence" value="ECO:0007669"/>
    <property type="project" value="InterPro"/>
</dbReference>
<dbReference type="AlphaFoldDB" id="A0A7J7MWG2"/>
<keyword evidence="2" id="KW-0805">Transcription regulation</keyword>
<evidence type="ECO:0000313" key="5">
    <source>
        <dbReference type="Proteomes" id="UP000541444"/>
    </source>
</evidence>
<dbReference type="Proteomes" id="UP000541444">
    <property type="component" value="Unassembled WGS sequence"/>
</dbReference>
<proteinExistence type="inferred from homology"/>
<dbReference type="Pfam" id="PF02536">
    <property type="entry name" value="mTERF"/>
    <property type="match status" value="1"/>
</dbReference>
<dbReference type="SMART" id="SM00733">
    <property type="entry name" value="Mterf"/>
    <property type="match status" value="4"/>
</dbReference>
<dbReference type="GO" id="GO:0006353">
    <property type="term" value="P:DNA-templated transcription termination"/>
    <property type="evidence" value="ECO:0007669"/>
    <property type="project" value="UniProtKB-KW"/>
</dbReference>
<dbReference type="Gene3D" id="1.25.70.10">
    <property type="entry name" value="Transcription termination factor 3, mitochondrial"/>
    <property type="match status" value="1"/>
</dbReference>
<keyword evidence="5" id="KW-1185">Reference proteome</keyword>
<dbReference type="InterPro" id="IPR038538">
    <property type="entry name" value="MTERF_sf"/>
</dbReference>
<accession>A0A7J7MWG2</accession>
<keyword evidence="2" id="KW-0806">Transcription termination</keyword>